<proteinExistence type="predicted"/>
<reference evidence="1 2" key="1">
    <citation type="submission" date="2018-08" db="EMBL/GenBank/DDBJ databases">
        <title>A genome reference for cultivated species of the human gut microbiota.</title>
        <authorList>
            <person name="Zou Y."/>
            <person name="Xue W."/>
            <person name="Luo G."/>
        </authorList>
    </citation>
    <scope>NUCLEOTIDE SEQUENCE [LARGE SCALE GENOMIC DNA]</scope>
    <source>
        <strain evidence="1 2">AF15-20</strain>
    </source>
</reference>
<accession>A0A395W8Z2</accession>
<dbReference type="GO" id="GO:0005829">
    <property type="term" value="C:cytosol"/>
    <property type="evidence" value="ECO:0007669"/>
    <property type="project" value="TreeGrafter"/>
</dbReference>
<dbReference type="SFLD" id="SFLDS00003">
    <property type="entry name" value="Haloacid_Dehalogenase"/>
    <property type="match status" value="1"/>
</dbReference>
<dbReference type="Proteomes" id="UP000265489">
    <property type="component" value="Unassembled WGS sequence"/>
</dbReference>
<gene>
    <name evidence="1" type="ORF">DWW32_11640</name>
</gene>
<dbReference type="PANTHER" id="PTHR10000:SF8">
    <property type="entry name" value="HAD SUPERFAMILY HYDROLASE-LIKE, TYPE 3"/>
    <property type="match status" value="1"/>
</dbReference>
<dbReference type="SFLD" id="SFLDG01140">
    <property type="entry name" value="C2.B:_Phosphomannomutase_and_P"/>
    <property type="match status" value="1"/>
</dbReference>
<dbReference type="SUPFAM" id="SSF56784">
    <property type="entry name" value="HAD-like"/>
    <property type="match status" value="1"/>
</dbReference>
<dbReference type="GO" id="GO:0000287">
    <property type="term" value="F:magnesium ion binding"/>
    <property type="evidence" value="ECO:0007669"/>
    <property type="project" value="TreeGrafter"/>
</dbReference>
<dbReference type="PROSITE" id="PS01229">
    <property type="entry name" value="COF_2"/>
    <property type="match status" value="1"/>
</dbReference>
<name>A0A395W8Z2_9FIRM</name>
<keyword evidence="1" id="KW-0378">Hydrolase</keyword>
<evidence type="ECO:0000313" key="1">
    <source>
        <dbReference type="EMBL" id="RGU89357.1"/>
    </source>
</evidence>
<dbReference type="AlphaFoldDB" id="A0A395W8Z2"/>
<dbReference type="Pfam" id="PF08282">
    <property type="entry name" value="Hydrolase_3"/>
    <property type="match status" value="1"/>
</dbReference>
<dbReference type="GO" id="GO:0016791">
    <property type="term" value="F:phosphatase activity"/>
    <property type="evidence" value="ECO:0007669"/>
    <property type="project" value="TreeGrafter"/>
</dbReference>
<dbReference type="Gene3D" id="3.30.1240.10">
    <property type="match status" value="1"/>
</dbReference>
<dbReference type="InterPro" id="IPR036412">
    <property type="entry name" value="HAD-like_sf"/>
</dbReference>
<sequence length="312" mass="34978">MENIVQNCSHIKKNWISNMTIKCLAFDLDGTLLLDDSKRMDPRTVDSIQRAMAQGMHIVIASGRDKNGCKFVYEPLGLEDGNHFLALVNGQVVYDFENKEYDLDDVLTPEDGIKIQKVCKEFGVEGIFQCGYDFYSYISSLNRVKKKVKNAILGEPDDYGLKDGRENRNFIDLPFEEIRLTQDINKVIMVHTPKFFEKNFDGIKVALSDYDVLLVGPDWLEIMPKHVSKASALWKICDKLGISMNEVMAFGDAQNDLKMLQQVGIGVAMGNAMDEAKYAATVVTDTNMNNGIGKAIDALLAGKEMDLRKGLL</sequence>
<dbReference type="NCBIfam" id="TIGR00099">
    <property type="entry name" value="Cof-subfamily"/>
    <property type="match status" value="1"/>
</dbReference>
<dbReference type="EMBL" id="QRYQ01000031">
    <property type="protein sequence ID" value="RGU89357.1"/>
    <property type="molecule type" value="Genomic_DNA"/>
</dbReference>
<organism evidence="1 2">
    <name type="scientific">Holdemanella biformis</name>
    <dbReference type="NCBI Taxonomy" id="1735"/>
    <lineage>
        <taxon>Bacteria</taxon>
        <taxon>Bacillati</taxon>
        <taxon>Bacillota</taxon>
        <taxon>Erysipelotrichia</taxon>
        <taxon>Erysipelotrichales</taxon>
        <taxon>Erysipelotrichaceae</taxon>
        <taxon>Holdemanella</taxon>
    </lineage>
</organism>
<evidence type="ECO:0000313" key="2">
    <source>
        <dbReference type="Proteomes" id="UP000265489"/>
    </source>
</evidence>
<dbReference type="InterPro" id="IPR000150">
    <property type="entry name" value="Cof"/>
</dbReference>
<dbReference type="Gene3D" id="3.40.50.1000">
    <property type="entry name" value="HAD superfamily/HAD-like"/>
    <property type="match status" value="1"/>
</dbReference>
<protein>
    <submittedName>
        <fullName evidence="1">Cof-type HAD-IIB family hydrolase</fullName>
    </submittedName>
</protein>
<comment type="caution">
    <text evidence="1">The sequence shown here is derived from an EMBL/GenBank/DDBJ whole genome shotgun (WGS) entry which is preliminary data.</text>
</comment>
<dbReference type="PANTHER" id="PTHR10000">
    <property type="entry name" value="PHOSPHOSERINE PHOSPHATASE"/>
    <property type="match status" value="1"/>
</dbReference>
<dbReference type="InterPro" id="IPR023214">
    <property type="entry name" value="HAD_sf"/>
</dbReference>